<dbReference type="RefSeq" id="WP_188964717.1">
    <property type="nucleotide sequence ID" value="NZ_BMOE01000022.1"/>
</dbReference>
<name>A0A917PR48_9DEIO</name>
<reference evidence="2" key="1">
    <citation type="journal article" date="2014" name="Int. J. Syst. Evol. Microbiol.">
        <title>Complete genome sequence of Corynebacterium casei LMG S-19264T (=DSM 44701T), isolated from a smear-ripened cheese.</title>
        <authorList>
            <consortium name="US DOE Joint Genome Institute (JGI-PGF)"/>
            <person name="Walter F."/>
            <person name="Albersmeier A."/>
            <person name="Kalinowski J."/>
            <person name="Ruckert C."/>
        </authorList>
    </citation>
    <scope>NUCLEOTIDE SEQUENCE</scope>
    <source>
        <strain evidence="2">JCM 14371</strain>
    </source>
</reference>
<protein>
    <recommendedName>
        <fullName evidence="4">Zn-finger containing protein</fullName>
    </recommendedName>
</protein>
<evidence type="ECO:0000256" key="1">
    <source>
        <dbReference type="SAM" id="MobiDB-lite"/>
    </source>
</evidence>
<dbReference type="AlphaFoldDB" id="A0A917PR48"/>
<evidence type="ECO:0000313" key="3">
    <source>
        <dbReference type="Proteomes" id="UP000635726"/>
    </source>
</evidence>
<proteinExistence type="predicted"/>
<keyword evidence="3" id="KW-1185">Reference proteome</keyword>
<accession>A0A917PR48</accession>
<organism evidence="2 3">
    <name type="scientific">Deinococcus aquiradiocola</name>
    <dbReference type="NCBI Taxonomy" id="393059"/>
    <lineage>
        <taxon>Bacteria</taxon>
        <taxon>Thermotogati</taxon>
        <taxon>Deinococcota</taxon>
        <taxon>Deinococci</taxon>
        <taxon>Deinococcales</taxon>
        <taxon>Deinococcaceae</taxon>
        <taxon>Deinococcus</taxon>
    </lineage>
</organism>
<evidence type="ECO:0000313" key="2">
    <source>
        <dbReference type="EMBL" id="GGJ88870.1"/>
    </source>
</evidence>
<feature type="region of interest" description="Disordered" evidence="1">
    <location>
        <begin position="214"/>
        <end position="246"/>
    </location>
</feature>
<evidence type="ECO:0008006" key="4">
    <source>
        <dbReference type="Google" id="ProtNLM"/>
    </source>
</evidence>
<reference evidence="2" key="2">
    <citation type="submission" date="2020-09" db="EMBL/GenBank/DDBJ databases">
        <authorList>
            <person name="Sun Q."/>
            <person name="Ohkuma M."/>
        </authorList>
    </citation>
    <scope>NUCLEOTIDE SEQUENCE</scope>
    <source>
        <strain evidence="2">JCM 14371</strain>
    </source>
</reference>
<sequence>MKIPTACPHCGHRFQTEYHDSGMHDLRCPECDGRYALFIRKQRFETLFDLGTRALMDGYAREAVVNFAAAMERCLEFYLKAAQLEHAAQQGHDLEDAVRALDGTWKLLVTQSERQLGAFAATYLAREGRAPDFLTPQGLGADFRNRVIHRGYLPQEQEVQAYAAKLFALMNRLLDDLGDAALQGTLLQEREYAALLDALPDDVTAVFEEHPGMFRTPRVQSGTPPPAPAPSPAAHHAAPRPPAPLNDAAAFQAALRERGTLVSELFGGKTGR</sequence>
<dbReference type="EMBL" id="BMOE01000022">
    <property type="protein sequence ID" value="GGJ88870.1"/>
    <property type="molecule type" value="Genomic_DNA"/>
</dbReference>
<dbReference type="Proteomes" id="UP000635726">
    <property type="component" value="Unassembled WGS sequence"/>
</dbReference>
<comment type="caution">
    <text evidence="2">The sequence shown here is derived from an EMBL/GenBank/DDBJ whole genome shotgun (WGS) entry which is preliminary data.</text>
</comment>
<gene>
    <name evidence="2" type="ORF">GCM10008939_36180</name>
</gene>